<evidence type="ECO:0000313" key="3">
    <source>
        <dbReference type="Proteomes" id="UP000823388"/>
    </source>
</evidence>
<evidence type="ECO:0000313" key="2">
    <source>
        <dbReference type="EMBL" id="KAG2594800.1"/>
    </source>
</evidence>
<protein>
    <submittedName>
        <fullName evidence="2">Uncharacterized protein</fullName>
    </submittedName>
</protein>
<feature type="region of interest" description="Disordered" evidence="1">
    <location>
        <begin position="1"/>
        <end position="69"/>
    </location>
</feature>
<proteinExistence type="predicted"/>
<accession>A0A8T0S9F7</accession>
<feature type="compositionally biased region" description="Basic and acidic residues" evidence="1">
    <location>
        <begin position="51"/>
        <end position="63"/>
    </location>
</feature>
<reference evidence="2 3" key="1">
    <citation type="submission" date="2020-05" db="EMBL/GenBank/DDBJ databases">
        <title>WGS assembly of Panicum virgatum.</title>
        <authorList>
            <person name="Lovell J.T."/>
            <person name="Jenkins J."/>
            <person name="Shu S."/>
            <person name="Juenger T.E."/>
            <person name="Schmutz J."/>
        </authorList>
    </citation>
    <scope>NUCLEOTIDE SEQUENCE [LARGE SCALE GENOMIC DNA]</scope>
    <source>
        <strain evidence="3">cv. AP13</strain>
    </source>
</reference>
<dbReference type="EMBL" id="CM029045">
    <property type="protein sequence ID" value="KAG2594800.1"/>
    <property type="molecule type" value="Genomic_DNA"/>
</dbReference>
<dbReference type="AlphaFoldDB" id="A0A8T0S9F7"/>
<dbReference type="Proteomes" id="UP000823388">
    <property type="component" value="Chromosome 5K"/>
</dbReference>
<keyword evidence="3" id="KW-1185">Reference proteome</keyword>
<sequence>MEMEGKKMSRLPEVTIDTASRPAAGVGGGIDAGKAAGKEPTSPGTPSSVDAGRRSGKERRAEDGVPLPGWKLDALCQESCPSPTMRARFPYF</sequence>
<organism evidence="2 3">
    <name type="scientific">Panicum virgatum</name>
    <name type="common">Blackwell switchgrass</name>
    <dbReference type="NCBI Taxonomy" id="38727"/>
    <lineage>
        <taxon>Eukaryota</taxon>
        <taxon>Viridiplantae</taxon>
        <taxon>Streptophyta</taxon>
        <taxon>Embryophyta</taxon>
        <taxon>Tracheophyta</taxon>
        <taxon>Spermatophyta</taxon>
        <taxon>Magnoliopsida</taxon>
        <taxon>Liliopsida</taxon>
        <taxon>Poales</taxon>
        <taxon>Poaceae</taxon>
        <taxon>PACMAD clade</taxon>
        <taxon>Panicoideae</taxon>
        <taxon>Panicodae</taxon>
        <taxon>Paniceae</taxon>
        <taxon>Panicinae</taxon>
        <taxon>Panicum</taxon>
        <taxon>Panicum sect. Hiantes</taxon>
    </lineage>
</organism>
<name>A0A8T0S9F7_PANVG</name>
<comment type="caution">
    <text evidence="2">The sequence shown here is derived from an EMBL/GenBank/DDBJ whole genome shotgun (WGS) entry which is preliminary data.</text>
</comment>
<gene>
    <name evidence="2" type="ORF">PVAP13_5KG021400</name>
</gene>
<dbReference type="OrthoDB" id="636342at2759"/>
<evidence type="ECO:0000256" key="1">
    <source>
        <dbReference type="SAM" id="MobiDB-lite"/>
    </source>
</evidence>